<dbReference type="Gene3D" id="3.40.50.1000">
    <property type="entry name" value="HAD superfamily/HAD-like"/>
    <property type="match status" value="1"/>
</dbReference>
<dbReference type="PANTHER" id="PTHR43316">
    <property type="entry name" value="HYDROLASE, HALOACID DELAHOGENASE-RELATED"/>
    <property type="match status" value="1"/>
</dbReference>
<dbReference type="InterPro" id="IPR006439">
    <property type="entry name" value="HAD-SF_hydro_IA"/>
</dbReference>
<dbReference type="SFLD" id="SFLDS00003">
    <property type="entry name" value="Haloacid_Dehalogenase"/>
    <property type="match status" value="1"/>
</dbReference>
<protein>
    <submittedName>
        <fullName evidence="2">Haloacid dehalogenase type II</fullName>
    </submittedName>
</protein>
<accession>A0ABS3J6Y0</accession>
<name>A0ABS3J6Y0_9HYPH</name>
<keyword evidence="3" id="KW-1185">Reference proteome</keyword>
<dbReference type="RefSeq" id="WP_207352053.1">
    <property type="nucleotide sequence ID" value="NZ_JAFMPY010000021.1"/>
</dbReference>
<comment type="caution">
    <text evidence="2">The sequence shown here is derived from an EMBL/GenBank/DDBJ whole genome shotgun (WGS) entry which is preliminary data.</text>
</comment>
<dbReference type="SFLD" id="SFLDG01129">
    <property type="entry name" value="C1.5:_HAD__Beta-PGM__Phosphata"/>
    <property type="match status" value="1"/>
</dbReference>
<keyword evidence="1" id="KW-0378">Hydrolase</keyword>
<organism evidence="2 3">
    <name type="scientific">Jiella sonneratiae</name>
    <dbReference type="NCBI Taxonomy" id="2816856"/>
    <lineage>
        <taxon>Bacteria</taxon>
        <taxon>Pseudomonadati</taxon>
        <taxon>Pseudomonadota</taxon>
        <taxon>Alphaproteobacteria</taxon>
        <taxon>Hyphomicrobiales</taxon>
        <taxon>Aurantimonadaceae</taxon>
        <taxon>Jiella</taxon>
    </lineage>
</organism>
<dbReference type="SUPFAM" id="SSF56784">
    <property type="entry name" value="HAD-like"/>
    <property type="match status" value="1"/>
</dbReference>
<dbReference type="Proteomes" id="UP000664288">
    <property type="component" value="Unassembled WGS sequence"/>
</dbReference>
<reference evidence="2 3" key="1">
    <citation type="submission" date="2021-03" db="EMBL/GenBank/DDBJ databases">
        <title>Whole genome sequence of Jiella sp. MQZ13P-4.</title>
        <authorList>
            <person name="Tuo L."/>
        </authorList>
    </citation>
    <scope>NUCLEOTIDE SEQUENCE [LARGE SCALE GENOMIC DNA]</scope>
    <source>
        <strain evidence="2 3">MQZ13P-4</strain>
    </source>
</reference>
<dbReference type="InterPro" id="IPR036412">
    <property type="entry name" value="HAD-like_sf"/>
</dbReference>
<dbReference type="InterPro" id="IPR006328">
    <property type="entry name" value="2-HAD"/>
</dbReference>
<dbReference type="Gene3D" id="1.10.150.750">
    <property type="match status" value="1"/>
</dbReference>
<evidence type="ECO:0000313" key="2">
    <source>
        <dbReference type="EMBL" id="MBO0905420.1"/>
    </source>
</evidence>
<dbReference type="InterPro" id="IPR051540">
    <property type="entry name" value="S-2-haloacid_dehalogenase"/>
</dbReference>
<sequence length="239" mass="26592">MLLADFKVLTFDCYGTLIDWETGIVTALRPLLDRLDTEPGRDSVLERHAVHESAQQAQTPAMPYSRLLATVYRSLSEEWGVPAGWDECLAYGRSVPDWPAFPDSADALAYLKQHYRLVVLSNVDSGSFAGSNARLGVTFDAVYTAEDIGSYKPDPRNFAYMLDKLSGLGVEKADVLHTAESMFHDHVPANAAGLASAWIHRRHGREGYGATMHPGAMPHYDFRFTSMAEMAEAHRRETR</sequence>
<gene>
    <name evidence="2" type="ORF">J1C47_17385</name>
</gene>
<evidence type="ECO:0000313" key="3">
    <source>
        <dbReference type="Proteomes" id="UP000664288"/>
    </source>
</evidence>
<evidence type="ECO:0000256" key="1">
    <source>
        <dbReference type="ARBA" id="ARBA00022801"/>
    </source>
</evidence>
<dbReference type="Pfam" id="PF00702">
    <property type="entry name" value="Hydrolase"/>
    <property type="match status" value="1"/>
</dbReference>
<dbReference type="EMBL" id="JAFMPY010000021">
    <property type="protein sequence ID" value="MBO0905420.1"/>
    <property type="molecule type" value="Genomic_DNA"/>
</dbReference>
<dbReference type="NCBIfam" id="TIGR01428">
    <property type="entry name" value="HAD_type_II"/>
    <property type="match status" value="1"/>
</dbReference>
<dbReference type="PRINTS" id="PR00413">
    <property type="entry name" value="HADHALOGNASE"/>
</dbReference>
<dbReference type="PANTHER" id="PTHR43316:SF9">
    <property type="entry name" value="ACID DEHALOGENASE, PUTATIVE (AFU_ORTHOLOGUE AFUA_6G14460)-RELATED"/>
    <property type="match status" value="1"/>
</dbReference>
<dbReference type="InterPro" id="IPR023214">
    <property type="entry name" value="HAD_sf"/>
</dbReference>
<proteinExistence type="predicted"/>